<keyword evidence="3" id="KW-0804">Transcription</keyword>
<dbReference type="GO" id="GO:0005829">
    <property type="term" value="C:cytosol"/>
    <property type="evidence" value="ECO:0007669"/>
    <property type="project" value="TreeGrafter"/>
</dbReference>
<evidence type="ECO:0000259" key="4">
    <source>
        <dbReference type="PROSITE" id="PS01124"/>
    </source>
</evidence>
<sequence length="301" mass="33442">MSFEANPRNEAWKRLLPLAPHDARAGGSADDVPSISAFVARQREHFKELTLPTNGLIVLLEGKKEVRFGIDRYLYRPGEAFVALAGAVMDVTNFPDTLSEHYRALFVRLPRSLMIEAARRWPQFSNPVSPPHLSRLPVDAILTDTLIHAVGRGYGSGQSTVSQPLAQHRFLEIVLVLAERGAISLTPKYAEQSFADALRQFIRHRLHHPWTAAEVAQHFGCSVATLRRRLLAEGQSFAKLLLAERMAAARILLTERGAEVADTLAATGFASRSHFAVHYRRLYGETPSSARARAREPTVPI</sequence>
<feature type="domain" description="HTH araC/xylS-type" evidence="4">
    <location>
        <begin position="196"/>
        <end position="293"/>
    </location>
</feature>
<name>A0A963Z012_9PROT</name>
<gene>
    <name evidence="5" type="ORF">ACELLULO517_03765</name>
</gene>
<dbReference type="GO" id="GO:0003700">
    <property type="term" value="F:DNA-binding transcription factor activity"/>
    <property type="evidence" value="ECO:0007669"/>
    <property type="project" value="InterPro"/>
</dbReference>
<evidence type="ECO:0000313" key="6">
    <source>
        <dbReference type="Proteomes" id="UP000721844"/>
    </source>
</evidence>
<comment type="caution">
    <text evidence="5">The sequence shown here is derived from an EMBL/GenBank/DDBJ whole genome shotgun (WGS) entry which is preliminary data.</text>
</comment>
<dbReference type="PANTHER" id="PTHR47894:SF4">
    <property type="entry name" value="HTH-TYPE TRANSCRIPTIONAL REGULATOR GADX"/>
    <property type="match status" value="1"/>
</dbReference>
<evidence type="ECO:0000313" key="5">
    <source>
        <dbReference type="EMBL" id="MCB8879338.1"/>
    </source>
</evidence>
<evidence type="ECO:0000256" key="2">
    <source>
        <dbReference type="ARBA" id="ARBA00023125"/>
    </source>
</evidence>
<dbReference type="PROSITE" id="PS00041">
    <property type="entry name" value="HTH_ARAC_FAMILY_1"/>
    <property type="match status" value="1"/>
</dbReference>
<evidence type="ECO:0000256" key="3">
    <source>
        <dbReference type="ARBA" id="ARBA00023163"/>
    </source>
</evidence>
<dbReference type="Pfam" id="PF12833">
    <property type="entry name" value="HTH_18"/>
    <property type="match status" value="1"/>
</dbReference>
<dbReference type="InterPro" id="IPR009057">
    <property type="entry name" value="Homeodomain-like_sf"/>
</dbReference>
<dbReference type="SUPFAM" id="SSF46689">
    <property type="entry name" value="Homeodomain-like"/>
    <property type="match status" value="1"/>
</dbReference>
<reference evidence="5 6" key="1">
    <citation type="journal article" date="2021" name="Microorganisms">
        <title>Acidisoma silvae sp. nov. and Acidisomacellulosilytica sp. nov., Two Acidophilic Bacteria Isolated from Decaying Wood, Hydrolyzing Cellulose and Producing Poly-3-hydroxybutyrate.</title>
        <authorList>
            <person name="Mieszkin S."/>
            <person name="Pouder E."/>
            <person name="Uroz S."/>
            <person name="Simon-Colin C."/>
            <person name="Alain K."/>
        </authorList>
    </citation>
    <scope>NUCLEOTIDE SEQUENCE [LARGE SCALE GENOMIC DNA]</scope>
    <source>
        <strain evidence="5 6">HW T5.17</strain>
    </source>
</reference>
<proteinExistence type="predicted"/>
<dbReference type="PANTHER" id="PTHR47894">
    <property type="entry name" value="HTH-TYPE TRANSCRIPTIONAL REGULATOR GADX"/>
    <property type="match status" value="1"/>
</dbReference>
<protein>
    <submittedName>
        <fullName evidence="5">Helix-turn-helix transcriptional regulator</fullName>
    </submittedName>
</protein>
<dbReference type="InterPro" id="IPR018060">
    <property type="entry name" value="HTH_AraC"/>
</dbReference>
<dbReference type="SMART" id="SM00342">
    <property type="entry name" value="HTH_ARAC"/>
    <property type="match status" value="1"/>
</dbReference>
<dbReference type="PROSITE" id="PS01124">
    <property type="entry name" value="HTH_ARAC_FAMILY_2"/>
    <property type="match status" value="1"/>
</dbReference>
<dbReference type="GO" id="GO:0000976">
    <property type="term" value="F:transcription cis-regulatory region binding"/>
    <property type="evidence" value="ECO:0007669"/>
    <property type="project" value="TreeGrafter"/>
</dbReference>
<dbReference type="AlphaFoldDB" id="A0A963Z012"/>
<evidence type="ECO:0000256" key="1">
    <source>
        <dbReference type="ARBA" id="ARBA00023015"/>
    </source>
</evidence>
<keyword evidence="1" id="KW-0805">Transcription regulation</keyword>
<dbReference type="Gene3D" id="1.10.10.60">
    <property type="entry name" value="Homeodomain-like"/>
    <property type="match status" value="1"/>
</dbReference>
<dbReference type="RefSeq" id="WP_227305930.1">
    <property type="nucleotide sequence ID" value="NZ_JAESVA010000001.1"/>
</dbReference>
<accession>A0A963Z012</accession>
<organism evidence="5 6">
    <name type="scientific">Acidisoma cellulosilyticum</name>
    <dbReference type="NCBI Taxonomy" id="2802395"/>
    <lineage>
        <taxon>Bacteria</taxon>
        <taxon>Pseudomonadati</taxon>
        <taxon>Pseudomonadota</taxon>
        <taxon>Alphaproteobacteria</taxon>
        <taxon>Acetobacterales</taxon>
        <taxon>Acidocellaceae</taxon>
        <taxon>Acidisoma</taxon>
    </lineage>
</organism>
<keyword evidence="2" id="KW-0238">DNA-binding</keyword>
<dbReference type="EMBL" id="JAESVA010000001">
    <property type="protein sequence ID" value="MCB8879338.1"/>
    <property type="molecule type" value="Genomic_DNA"/>
</dbReference>
<keyword evidence="6" id="KW-1185">Reference proteome</keyword>
<dbReference type="InterPro" id="IPR018062">
    <property type="entry name" value="HTH_AraC-typ_CS"/>
</dbReference>
<dbReference type="Proteomes" id="UP000721844">
    <property type="component" value="Unassembled WGS sequence"/>
</dbReference>